<dbReference type="SUPFAM" id="SSF55781">
    <property type="entry name" value="GAF domain-like"/>
    <property type="match status" value="1"/>
</dbReference>
<evidence type="ECO:0000313" key="3">
    <source>
        <dbReference type="EMBL" id="VFT80817.1"/>
    </source>
</evidence>
<dbReference type="Gene3D" id="3.30.450.40">
    <property type="match status" value="1"/>
</dbReference>
<reference evidence="2" key="2">
    <citation type="submission" date="2019-06" db="EMBL/GenBank/DDBJ databases">
        <title>Genomics analysis of Aphanomyces spp. identifies a new class of oomycete effector associated with host adaptation.</title>
        <authorList>
            <person name="Gaulin E."/>
        </authorList>
    </citation>
    <scope>NUCLEOTIDE SEQUENCE</scope>
    <source>
        <strain evidence="2">CBS 578.67</strain>
    </source>
</reference>
<dbReference type="AlphaFoldDB" id="A0A485KEJ9"/>
<protein>
    <submittedName>
        <fullName evidence="3">Aste57867_3662 protein</fullName>
    </submittedName>
</protein>
<evidence type="ECO:0000313" key="2">
    <source>
        <dbReference type="EMBL" id="KAF0714830.1"/>
    </source>
</evidence>
<feature type="region of interest" description="Disordered" evidence="1">
    <location>
        <begin position="409"/>
        <end position="438"/>
    </location>
</feature>
<dbReference type="OrthoDB" id="303614at2759"/>
<sequence>MMMPRMFTVEPVFTHPTTSQPPRQQPKKALRWPSVLDADLTAMTDAELIVRGHSMAKVVVAKSKGKVGVQASHERFTIVAADVVSASLDQVLDVFSRDSQLGFQAFLVRVFEDALKEAESTRRATPPGMLAATIGRRHSSARSLSTADEAIPPLGCTAAVKRLHLHEKRLFTTQKHQLDLLDYVEKLHDKAFVRAFKSLDHPASSTKGVHHMTNLLFGFHMEEIQPGRVHIAFYGQHVGPKVSYTHTVLRQLGDSIGVIASAVWRRRLAQHATTPMPRLPTSGCHLCCLDTPKRNQTTCRLCDHTICIHCSTIERAEAAFRVEFDMRVCHLCRNQCQSNLPLTNKLAGHSHRLPVPTQLLDDDDDDELPRISEQLEAGQTRHCSARKLSSRRVMSAVLAPHDFSTPRTAASKYVASPQPSAPTPTAHPSLTKTSAAVPRVSPRAEPVLQVAHANAALAIRLEALCVSLAAGLDCRLATVCLLHHDGFALKAATGPKRPHVPRHCALNTATMTMPSPLVVPDASADARFHQSPRVTGDEAIRFYVGMPLTTTDGIHLGAVAVADAWPRDTSRFTPAQANLLAWYAATIVTDITQCGHVVATTPAAALCI</sequence>
<organism evidence="3 4">
    <name type="scientific">Aphanomyces stellatus</name>
    <dbReference type="NCBI Taxonomy" id="120398"/>
    <lineage>
        <taxon>Eukaryota</taxon>
        <taxon>Sar</taxon>
        <taxon>Stramenopiles</taxon>
        <taxon>Oomycota</taxon>
        <taxon>Saprolegniomycetes</taxon>
        <taxon>Saprolegniales</taxon>
        <taxon>Verrucalvaceae</taxon>
        <taxon>Aphanomyces</taxon>
    </lineage>
</organism>
<dbReference type="EMBL" id="VJMH01000706">
    <property type="protein sequence ID" value="KAF0714830.1"/>
    <property type="molecule type" value="Genomic_DNA"/>
</dbReference>
<dbReference type="Proteomes" id="UP000332933">
    <property type="component" value="Unassembled WGS sequence"/>
</dbReference>
<keyword evidence="4" id="KW-1185">Reference proteome</keyword>
<gene>
    <name evidence="3" type="primary">Aste57867_3662</name>
    <name evidence="2" type="ORF">As57867_003651</name>
    <name evidence="3" type="ORF">ASTE57867_3662</name>
</gene>
<dbReference type="PANTHER" id="PTHR43102:SF2">
    <property type="entry name" value="GAF DOMAIN-CONTAINING PROTEIN"/>
    <property type="match status" value="1"/>
</dbReference>
<reference evidence="3 4" key="1">
    <citation type="submission" date="2019-03" db="EMBL/GenBank/DDBJ databases">
        <authorList>
            <person name="Gaulin E."/>
            <person name="Dumas B."/>
        </authorList>
    </citation>
    <scope>NUCLEOTIDE SEQUENCE [LARGE SCALE GENOMIC DNA]</scope>
    <source>
        <strain evidence="3">CBS 568.67</strain>
    </source>
</reference>
<dbReference type="InterPro" id="IPR029016">
    <property type="entry name" value="GAF-like_dom_sf"/>
</dbReference>
<dbReference type="EMBL" id="CAADRA010000706">
    <property type="protein sequence ID" value="VFT80817.1"/>
    <property type="molecule type" value="Genomic_DNA"/>
</dbReference>
<proteinExistence type="predicted"/>
<accession>A0A485KEJ9</accession>
<dbReference type="PANTHER" id="PTHR43102">
    <property type="entry name" value="SLR1143 PROTEIN"/>
    <property type="match status" value="1"/>
</dbReference>
<evidence type="ECO:0000256" key="1">
    <source>
        <dbReference type="SAM" id="MobiDB-lite"/>
    </source>
</evidence>
<feature type="compositionally biased region" description="Low complexity" evidence="1">
    <location>
        <begin position="415"/>
        <end position="431"/>
    </location>
</feature>
<evidence type="ECO:0000313" key="4">
    <source>
        <dbReference type="Proteomes" id="UP000332933"/>
    </source>
</evidence>
<name>A0A485KEJ9_9STRA</name>